<dbReference type="AlphaFoldDB" id="A0A7W8JQW3"/>
<evidence type="ECO:0000256" key="4">
    <source>
        <dbReference type="ARBA" id="ARBA00022777"/>
    </source>
</evidence>
<dbReference type="HAMAP" id="MF_01062">
    <property type="entry name" value="PSRP"/>
    <property type="match status" value="1"/>
</dbReference>
<comment type="catalytic activity">
    <reaction evidence="5">
        <text>[pyruvate, water dikinase] + ADP = [pyruvate, water dikinase]-phosphate + AMP + H(+)</text>
        <dbReference type="Rhea" id="RHEA:46020"/>
        <dbReference type="Rhea" id="RHEA-COMP:11425"/>
        <dbReference type="Rhea" id="RHEA-COMP:11426"/>
        <dbReference type="ChEBI" id="CHEBI:15378"/>
        <dbReference type="ChEBI" id="CHEBI:43176"/>
        <dbReference type="ChEBI" id="CHEBI:68546"/>
        <dbReference type="ChEBI" id="CHEBI:456215"/>
        <dbReference type="ChEBI" id="CHEBI:456216"/>
        <dbReference type="EC" id="2.7.11.33"/>
    </reaction>
</comment>
<dbReference type="EC" id="2.7.11.33" evidence="5"/>
<keyword evidence="7" id="KW-1185">Reference proteome</keyword>
<protein>
    <recommendedName>
        <fullName evidence="5">Putative phosphoenolpyruvate synthase regulatory protein</fullName>
        <shortName evidence="5">PEP synthase regulatory protein</shortName>
        <shortName evidence="5">PSRP</shortName>
        <ecNumber evidence="5">2.7.11.33</ecNumber>
        <ecNumber evidence="5">2.7.4.28</ecNumber>
    </recommendedName>
    <alternativeName>
        <fullName evidence="5">Pyruvate, water dikinase regulatory protein</fullName>
    </alternativeName>
</protein>
<dbReference type="EC" id="2.7.4.28" evidence="5"/>
<dbReference type="Proteomes" id="UP000552709">
    <property type="component" value="Unassembled WGS sequence"/>
</dbReference>
<organism evidence="6 7">
    <name type="scientific">Deinococcus humi</name>
    <dbReference type="NCBI Taxonomy" id="662880"/>
    <lineage>
        <taxon>Bacteria</taxon>
        <taxon>Thermotogati</taxon>
        <taxon>Deinococcota</taxon>
        <taxon>Deinococci</taxon>
        <taxon>Deinococcales</taxon>
        <taxon>Deinococcaceae</taxon>
        <taxon>Deinococcus</taxon>
    </lineage>
</organism>
<comment type="catalytic activity">
    <reaction evidence="5">
        <text>[pyruvate, water dikinase]-phosphate + phosphate + H(+) = [pyruvate, water dikinase] + diphosphate</text>
        <dbReference type="Rhea" id="RHEA:48580"/>
        <dbReference type="Rhea" id="RHEA-COMP:11425"/>
        <dbReference type="Rhea" id="RHEA-COMP:11426"/>
        <dbReference type="ChEBI" id="CHEBI:15378"/>
        <dbReference type="ChEBI" id="CHEBI:33019"/>
        <dbReference type="ChEBI" id="CHEBI:43176"/>
        <dbReference type="ChEBI" id="CHEBI:43474"/>
        <dbReference type="ChEBI" id="CHEBI:68546"/>
        <dbReference type="EC" id="2.7.4.28"/>
    </reaction>
</comment>
<keyword evidence="4 5" id="KW-0418">Kinase</keyword>
<dbReference type="EMBL" id="JACHFL010000001">
    <property type="protein sequence ID" value="MBB5361178.1"/>
    <property type="molecule type" value="Genomic_DNA"/>
</dbReference>
<keyword evidence="2 5" id="KW-0808">Transferase</keyword>
<dbReference type="GO" id="GO:0005524">
    <property type="term" value="F:ATP binding"/>
    <property type="evidence" value="ECO:0007669"/>
    <property type="project" value="InterPro"/>
</dbReference>
<dbReference type="PANTHER" id="PTHR31756">
    <property type="entry name" value="PYRUVATE, PHOSPHATE DIKINASE REGULATORY PROTEIN 1, CHLOROPLASTIC"/>
    <property type="match status" value="1"/>
</dbReference>
<dbReference type="GO" id="GO:0043531">
    <property type="term" value="F:ADP binding"/>
    <property type="evidence" value="ECO:0007669"/>
    <property type="project" value="UniProtKB-UniRule"/>
</dbReference>
<dbReference type="GO" id="GO:0004674">
    <property type="term" value="F:protein serine/threonine kinase activity"/>
    <property type="evidence" value="ECO:0007669"/>
    <property type="project" value="UniProtKB-UniRule"/>
</dbReference>
<keyword evidence="1 5" id="KW-0723">Serine/threonine-protein kinase</keyword>
<dbReference type="RefSeq" id="WP_184127262.1">
    <property type="nucleotide sequence ID" value="NZ_JACHFL010000001.1"/>
</dbReference>
<dbReference type="GO" id="GO:0016776">
    <property type="term" value="F:phosphotransferase activity, phosphate group as acceptor"/>
    <property type="evidence" value="ECO:0007669"/>
    <property type="project" value="UniProtKB-UniRule"/>
</dbReference>
<name>A0A7W8JQW3_9DEIO</name>
<feature type="binding site" evidence="5">
    <location>
        <begin position="157"/>
        <end position="164"/>
    </location>
    <ligand>
        <name>ADP</name>
        <dbReference type="ChEBI" id="CHEBI:456216"/>
    </ligand>
</feature>
<sequence>MSTTPPPARPVLIVSDHTGLTADNIARALLSHFPGQPLRYVARPFTADVAAARAVAQEVRALSEAGERPILFTTITQPEVLAELQAAPAHLFDLLTPGINALEAELGQPAARTVGGYHDMHDSGAYLGRMEALDFALATDDGVGDRQYGMADVILVGVSRVGKTPTSLFLALQHGVRASNYPLAEDDFERASLPAPLEHHRDKLYGLTIDPRRLHAIRTQRKAGSRYASPEQCEFEVRRAERLFQRVGLPVRDTTSTSVEEIAAGILSALRRR</sequence>
<gene>
    <name evidence="6" type="ORF">HNQ08_000249</name>
</gene>
<dbReference type="NCBIfam" id="NF003742">
    <property type="entry name" value="PRK05339.1"/>
    <property type="match status" value="1"/>
</dbReference>
<evidence type="ECO:0000313" key="7">
    <source>
        <dbReference type="Proteomes" id="UP000552709"/>
    </source>
</evidence>
<reference evidence="6 7" key="1">
    <citation type="submission" date="2020-08" db="EMBL/GenBank/DDBJ databases">
        <title>Genomic Encyclopedia of Type Strains, Phase IV (KMG-IV): sequencing the most valuable type-strain genomes for metagenomic binning, comparative biology and taxonomic classification.</title>
        <authorList>
            <person name="Goeker M."/>
        </authorList>
    </citation>
    <scope>NUCLEOTIDE SEQUENCE [LARGE SCALE GENOMIC DNA]</scope>
    <source>
        <strain evidence="6 7">DSM 27939</strain>
    </source>
</reference>
<evidence type="ECO:0000313" key="6">
    <source>
        <dbReference type="EMBL" id="MBB5361178.1"/>
    </source>
</evidence>
<dbReference type="InterPro" id="IPR026530">
    <property type="entry name" value="PSRP"/>
</dbReference>
<evidence type="ECO:0000256" key="5">
    <source>
        <dbReference type="HAMAP-Rule" id="MF_01062"/>
    </source>
</evidence>
<comment type="similarity">
    <text evidence="5">Belongs to the pyruvate, phosphate/water dikinase regulatory protein family. PSRP subfamily.</text>
</comment>
<comment type="caution">
    <text evidence="6">The sequence shown here is derived from an EMBL/GenBank/DDBJ whole genome shotgun (WGS) entry which is preliminary data.</text>
</comment>
<dbReference type="InterPro" id="IPR005177">
    <property type="entry name" value="Kinase-pyrophosphorylase"/>
</dbReference>
<evidence type="ECO:0000256" key="2">
    <source>
        <dbReference type="ARBA" id="ARBA00022679"/>
    </source>
</evidence>
<dbReference type="PANTHER" id="PTHR31756:SF3">
    <property type="entry name" value="PYRUVATE, PHOSPHATE DIKINASE REGULATORY PROTEIN 1, CHLOROPLASTIC"/>
    <property type="match status" value="1"/>
</dbReference>
<dbReference type="Pfam" id="PF03618">
    <property type="entry name" value="Kinase-PPPase"/>
    <property type="match status" value="1"/>
</dbReference>
<comment type="function">
    <text evidence="5">Bifunctional serine/threonine kinase and phosphorylase involved in the regulation of the phosphoenolpyruvate synthase (PEPS) by catalyzing its phosphorylation/dephosphorylation.</text>
</comment>
<evidence type="ECO:0000256" key="1">
    <source>
        <dbReference type="ARBA" id="ARBA00022527"/>
    </source>
</evidence>
<evidence type="ECO:0000256" key="3">
    <source>
        <dbReference type="ARBA" id="ARBA00022741"/>
    </source>
</evidence>
<keyword evidence="3 5" id="KW-0547">Nucleotide-binding</keyword>
<accession>A0A7W8JQW3</accession>
<proteinExistence type="inferred from homology"/>